<accession>A0ABM4V9P2</accession>
<evidence type="ECO:0000256" key="7">
    <source>
        <dbReference type="ARBA" id="ARBA00023158"/>
    </source>
</evidence>
<keyword evidence="7" id="KW-0943">RNA-mediated gene silencing</keyword>
<dbReference type="InterPro" id="IPR019312">
    <property type="entry name" value="CNOT11"/>
</dbReference>
<dbReference type="Pfam" id="PF10155">
    <property type="entry name" value="CNOT11"/>
    <property type="match status" value="1"/>
</dbReference>
<evidence type="ECO:0000256" key="8">
    <source>
        <dbReference type="ARBA" id="ARBA00023163"/>
    </source>
</evidence>
<keyword evidence="5" id="KW-0963">Cytoplasm</keyword>
<dbReference type="PANTHER" id="PTHR15975">
    <property type="entry name" value="CCR4-NOT TRANSCRIPTION COMPLEX SUBUNIT 11"/>
    <property type="match status" value="1"/>
</dbReference>
<dbReference type="RefSeq" id="XP_071916258.1">
    <property type="nucleotide sequence ID" value="XM_072060157.1"/>
</dbReference>
<feature type="region of interest" description="Disordered" evidence="10">
    <location>
        <begin position="1"/>
        <end position="29"/>
    </location>
</feature>
<name>A0ABM4V9P2_COFAR</name>
<evidence type="ECO:0000256" key="9">
    <source>
        <dbReference type="ARBA" id="ARBA00023242"/>
    </source>
</evidence>
<evidence type="ECO:0000256" key="5">
    <source>
        <dbReference type="ARBA" id="ARBA00022490"/>
    </source>
</evidence>
<evidence type="ECO:0000256" key="6">
    <source>
        <dbReference type="ARBA" id="ARBA00023015"/>
    </source>
</evidence>
<comment type="subcellular location">
    <subcellularLocation>
        <location evidence="2">Cytoplasm</location>
    </subcellularLocation>
    <subcellularLocation>
        <location evidence="1">Nucleus</location>
    </subcellularLocation>
</comment>
<sequence length="539" mass="60244">MEELTHSIKPKGIEGESSTQSRKTKGIEEHKGVGMEEPILLLKLLGGSDSRPLDELISEFKPKVQPSRIFAFCSSVAILLTESKVLRPTQRLVGFAILHQAYSSQQPSSNPFSFVLVNAASNEEAEKFERGFILQLLGSTSSTNTAEVLKLSAADYIRSFDPSSHAFPSSEQLQQQYCSKVGPEPFGSLFRNRVINILPDPDVPHGCDPNSTEFDWQPGVTPKIGSGDRDESISGLLQNLSLEGLAPQWIRPRPPRLPVLEGELVWLNPDNTHELMWDHGMCADTSRGAAVRDLIAKALKGSLNSASALDLATTLCFLLLQDIKFPPRNVQYPEVDRLSIGDPAKSASVRHFKVFFSTSSFPVTMMSSTYTIKTVTPPKAECLMNRPRIAEFSLYSSLLLEQMFPDNLLHMSPTTFLFFGKSTNSQVPFFSNASISTSIASLHSFFDNASDNELGIETSWYQLILYLPFLRIANPLFTISQDRYMQNRLVRLVCVFLQSLIRNKIINVQDLFIEVQAFCIEFSRMREAATLFRLLKSLE</sequence>
<evidence type="ECO:0000313" key="12">
    <source>
        <dbReference type="RefSeq" id="XP_071916258.1"/>
    </source>
</evidence>
<comment type="similarity">
    <text evidence="3">Belongs to the CNOT11 family.</text>
</comment>
<keyword evidence="6" id="KW-0805">Transcription regulation</keyword>
<dbReference type="Proteomes" id="UP001652660">
    <property type="component" value="Chromosome 7e"/>
</dbReference>
<keyword evidence="11" id="KW-1185">Reference proteome</keyword>
<reference evidence="12" key="1">
    <citation type="submission" date="2025-08" db="UniProtKB">
        <authorList>
            <consortium name="RefSeq"/>
        </authorList>
    </citation>
    <scope>IDENTIFICATION</scope>
    <source>
        <tissue evidence="12">Leaves</tissue>
    </source>
</reference>
<organism evidence="11 12">
    <name type="scientific">Coffea arabica</name>
    <name type="common">Arabian coffee</name>
    <dbReference type="NCBI Taxonomy" id="13443"/>
    <lineage>
        <taxon>Eukaryota</taxon>
        <taxon>Viridiplantae</taxon>
        <taxon>Streptophyta</taxon>
        <taxon>Embryophyta</taxon>
        <taxon>Tracheophyta</taxon>
        <taxon>Spermatophyta</taxon>
        <taxon>Magnoliopsida</taxon>
        <taxon>eudicotyledons</taxon>
        <taxon>Gunneridae</taxon>
        <taxon>Pentapetalae</taxon>
        <taxon>asterids</taxon>
        <taxon>lamiids</taxon>
        <taxon>Gentianales</taxon>
        <taxon>Rubiaceae</taxon>
        <taxon>Ixoroideae</taxon>
        <taxon>Gardenieae complex</taxon>
        <taxon>Bertiereae - Coffeeae clade</taxon>
        <taxon>Coffeeae</taxon>
        <taxon>Coffea</taxon>
    </lineage>
</organism>
<keyword evidence="9" id="KW-0539">Nucleus</keyword>
<evidence type="ECO:0000256" key="3">
    <source>
        <dbReference type="ARBA" id="ARBA00008030"/>
    </source>
</evidence>
<evidence type="ECO:0000313" key="11">
    <source>
        <dbReference type="Proteomes" id="UP001652660"/>
    </source>
</evidence>
<keyword evidence="8" id="KW-0804">Transcription</keyword>
<dbReference type="GeneID" id="140011365"/>
<protein>
    <recommendedName>
        <fullName evidence="4">CCR4-NOT transcription complex subunit 11</fullName>
    </recommendedName>
</protein>
<dbReference type="PANTHER" id="PTHR15975:SF0">
    <property type="entry name" value="CCR4-NOT TRANSCRIPTION COMPLEX SUBUNIT 11"/>
    <property type="match status" value="1"/>
</dbReference>
<evidence type="ECO:0000256" key="1">
    <source>
        <dbReference type="ARBA" id="ARBA00004123"/>
    </source>
</evidence>
<gene>
    <name evidence="12" type="primary">LOC140011365</name>
</gene>
<feature type="compositionally biased region" description="Basic and acidic residues" evidence="10">
    <location>
        <begin position="1"/>
        <end position="14"/>
    </location>
</feature>
<evidence type="ECO:0000256" key="4">
    <source>
        <dbReference type="ARBA" id="ARBA00014872"/>
    </source>
</evidence>
<evidence type="ECO:0000256" key="10">
    <source>
        <dbReference type="SAM" id="MobiDB-lite"/>
    </source>
</evidence>
<proteinExistence type="inferred from homology"/>
<evidence type="ECO:0000256" key="2">
    <source>
        <dbReference type="ARBA" id="ARBA00004496"/>
    </source>
</evidence>